<dbReference type="PROSITE" id="PS50109">
    <property type="entry name" value="HIS_KIN"/>
    <property type="match status" value="1"/>
</dbReference>
<dbReference type="Pfam" id="PF07730">
    <property type="entry name" value="HisKA_3"/>
    <property type="match status" value="1"/>
</dbReference>
<evidence type="ECO:0000256" key="5">
    <source>
        <dbReference type="ARBA" id="ARBA00017322"/>
    </source>
</evidence>
<keyword evidence="6" id="KW-0004">4Fe-4S</keyword>
<keyword evidence="20" id="KW-0472">Membrane</keyword>
<feature type="transmembrane region" description="Helical" evidence="20">
    <location>
        <begin position="405"/>
        <end position="427"/>
    </location>
</feature>
<keyword evidence="8" id="KW-0597">Phosphoprotein</keyword>
<evidence type="ECO:0000256" key="18">
    <source>
        <dbReference type="ARBA" id="ARBA00030800"/>
    </source>
</evidence>
<evidence type="ECO:0000256" key="11">
    <source>
        <dbReference type="ARBA" id="ARBA00022741"/>
    </source>
</evidence>
<dbReference type="InterPro" id="IPR019734">
    <property type="entry name" value="TPR_rpt"/>
</dbReference>
<keyword evidence="20" id="KW-0812">Transmembrane</keyword>
<dbReference type="AlphaFoldDB" id="A0A6L9ECF8"/>
<evidence type="ECO:0000256" key="9">
    <source>
        <dbReference type="ARBA" id="ARBA00022679"/>
    </source>
</evidence>
<dbReference type="CDD" id="cd16917">
    <property type="entry name" value="HATPase_UhpB-NarQ-NarX-like"/>
    <property type="match status" value="1"/>
</dbReference>
<evidence type="ECO:0000256" key="19">
    <source>
        <dbReference type="PROSITE-ProRule" id="PRU00339"/>
    </source>
</evidence>
<dbReference type="PRINTS" id="PR00344">
    <property type="entry name" value="BCTRLSENSOR"/>
</dbReference>
<dbReference type="InterPro" id="IPR011990">
    <property type="entry name" value="TPR-like_helical_dom_sf"/>
</dbReference>
<dbReference type="GO" id="GO:0016020">
    <property type="term" value="C:membrane"/>
    <property type="evidence" value="ECO:0007669"/>
    <property type="project" value="InterPro"/>
</dbReference>
<evidence type="ECO:0000313" key="22">
    <source>
        <dbReference type="EMBL" id="NAS12291.1"/>
    </source>
</evidence>
<dbReference type="RefSeq" id="WP_161435330.1">
    <property type="nucleotide sequence ID" value="NZ_WXYO01000004.1"/>
</dbReference>
<dbReference type="Gene3D" id="3.30.565.10">
    <property type="entry name" value="Histidine kinase-like ATPase, C-terminal domain"/>
    <property type="match status" value="1"/>
</dbReference>
<keyword evidence="14" id="KW-0408">Iron</keyword>
<keyword evidence="15" id="KW-0902">Two-component regulatory system</keyword>
<dbReference type="SUPFAM" id="SSF48452">
    <property type="entry name" value="TPR-like"/>
    <property type="match status" value="2"/>
</dbReference>
<evidence type="ECO:0000256" key="16">
    <source>
        <dbReference type="ARBA" id="ARBA00023014"/>
    </source>
</evidence>
<keyword evidence="23" id="KW-1185">Reference proteome</keyword>
<dbReference type="PANTHER" id="PTHR24421:SF10">
    <property type="entry name" value="NITRATE_NITRITE SENSOR PROTEIN NARQ"/>
    <property type="match status" value="1"/>
</dbReference>
<name>A0A6L9ECF8_9FLAO</name>
<keyword evidence="20" id="KW-1133">Transmembrane helix</keyword>
<dbReference type="InterPro" id="IPR050482">
    <property type="entry name" value="Sensor_HK_TwoCompSys"/>
</dbReference>
<evidence type="ECO:0000256" key="3">
    <source>
        <dbReference type="ARBA" id="ARBA00004496"/>
    </source>
</evidence>
<comment type="function">
    <text evidence="17">Member of the two-component regulatory system NreB/NreC involved in the control of dissimilatory nitrate/nitrite reduction in response to oxygen. NreB functions as a direct oxygen sensor histidine kinase which is autophosphorylated, in the absence of oxygen, probably at the conserved histidine residue, and transfers its phosphate group probably to a conserved aspartate residue of NreC. NreB/NreC activates the expression of the nitrate (narGHJI) and nitrite (nir) reductase operons, as well as the putative nitrate transporter gene narT.</text>
</comment>
<evidence type="ECO:0000256" key="2">
    <source>
        <dbReference type="ARBA" id="ARBA00001966"/>
    </source>
</evidence>
<evidence type="ECO:0000256" key="20">
    <source>
        <dbReference type="SAM" id="Phobius"/>
    </source>
</evidence>
<keyword evidence="7" id="KW-0963">Cytoplasm</keyword>
<keyword evidence="13" id="KW-0067">ATP-binding</keyword>
<reference evidence="22 23" key="1">
    <citation type="submission" date="2020-01" db="EMBL/GenBank/DDBJ databases">
        <title>Bacteria diversity of Porities sp.</title>
        <authorList>
            <person name="Wang G."/>
        </authorList>
    </citation>
    <scope>NUCLEOTIDE SEQUENCE [LARGE SCALE GENOMIC DNA]</scope>
    <source>
        <strain evidence="22 23">R33</strain>
    </source>
</reference>
<dbReference type="GO" id="GO:0051539">
    <property type="term" value="F:4 iron, 4 sulfur cluster binding"/>
    <property type="evidence" value="ECO:0007669"/>
    <property type="project" value="UniProtKB-KW"/>
</dbReference>
<proteinExistence type="predicted"/>
<dbReference type="GO" id="GO:0046872">
    <property type="term" value="F:metal ion binding"/>
    <property type="evidence" value="ECO:0007669"/>
    <property type="project" value="UniProtKB-KW"/>
</dbReference>
<evidence type="ECO:0000256" key="14">
    <source>
        <dbReference type="ARBA" id="ARBA00023004"/>
    </source>
</evidence>
<keyword evidence="9" id="KW-0808">Transferase</keyword>
<dbReference type="InterPro" id="IPR003594">
    <property type="entry name" value="HATPase_dom"/>
</dbReference>
<keyword evidence="16" id="KW-0411">Iron-sulfur</keyword>
<dbReference type="Gene3D" id="1.20.5.1930">
    <property type="match status" value="1"/>
</dbReference>
<keyword evidence="11" id="KW-0547">Nucleotide-binding</keyword>
<feature type="repeat" description="TPR" evidence="19">
    <location>
        <begin position="243"/>
        <end position="276"/>
    </location>
</feature>
<dbReference type="Pfam" id="PF13424">
    <property type="entry name" value="TPR_12"/>
    <property type="match status" value="2"/>
</dbReference>
<comment type="cofactor">
    <cofactor evidence="2">
        <name>[4Fe-4S] cluster</name>
        <dbReference type="ChEBI" id="CHEBI:49883"/>
    </cofactor>
</comment>
<feature type="domain" description="Histidine kinase" evidence="21">
    <location>
        <begin position="449"/>
        <end position="636"/>
    </location>
</feature>
<dbReference type="Pfam" id="PF02518">
    <property type="entry name" value="HATPase_c"/>
    <property type="match status" value="1"/>
</dbReference>
<evidence type="ECO:0000256" key="10">
    <source>
        <dbReference type="ARBA" id="ARBA00022723"/>
    </source>
</evidence>
<accession>A0A6L9ECF8</accession>
<dbReference type="GO" id="GO:0046983">
    <property type="term" value="F:protein dimerization activity"/>
    <property type="evidence" value="ECO:0007669"/>
    <property type="project" value="InterPro"/>
</dbReference>
<comment type="subcellular location">
    <subcellularLocation>
        <location evidence="3">Cytoplasm</location>
    </subcellularLocation>
</comment>
<dbReference type="InterPro" id="IPR036890">
    <property type="entry name" value="HATPase_C_sf"/>
</dbReference>
<dbReference type="EMBL" id="WXYO01000004">
    <property type="protein sequence ID" value="NAS12291.1"/>
    <property type="molecule type" value="Genomic_DNA"/>
</dbReference>
<dbReference type="PROSITE" id="PS50005">
    <property type="entry name" value="TPR"/>
    <property type="match status" value="3"/>
</dbReference>
<dbReference type="SMART" id="SM00028">
    <property type="entry name" value="TPR"/>
    <property type="match status" value="5"/>
</dbReference>
<keyword evidence="10" id="KW-0479">Metal-binding</keyword>
<keyword evidence="19" id="KW-0802">TPR repeat</keyword>
<evidence type="ECO:0000256" key="7">
    <source>
        <dbReference type="ARBA" id="ARBA00022490"/>
    </source>
</evidence>
<comment type="caution">
    <text evidence="22">The sequence shown here is derived from an EMBL/GenBank/DDBJ whole genome shotgun (WGS) entry which is preliminary data.</text>
</comment>
<dbReference type="GO" id="GO:0005737">
    <property type="term" value="C:cytoplasm"/>
    <property type="evidence" value="ECO:0007669"/>
    <property type="project" value="UniProtKB-SubCell"/>
</dbReference>
<sequence>MHQLFPYLFAALLSLPLQLVQPQRQEQVDSLRIALSKAKSPEKVASLNLTLYKKLRKQDSDLAQLHLDKALSLSNGTLSDSLYGRILLAQVEQHLIANNYDSVFHYANKVEDLRKHLDPKLLVDLYSMVGTAHYYKSGYAEAILAHRRAEKISDANNLEAGKAKVFNNIGITYIKMENWPEAKKYMTKSFDLCEKYGIKRGMAFTLGNLGIINKNQHDYYASIEAYEKSNVLLTELRDERGLARNYDNLGVLYQELGNYNKAFYYYDKSLSKANEINDESTATSALHNLAGLYMAKGEFASALANFKKSLAIAVKLDNKDVIRDNHLGLSQLYEQIGKPSLALLHQKSYTHWKDSIINQEHLKNISELEIKYESEKKEKEILFLSKQKLIADDKLSKQRTRIKRLSYSILGITLALSAGILLIIQYLKNRKQKELIETMVEAQMSERARIARDLHDSVGGSLAMTKNVLQEIGEKLREEHPSIQKSIRTISETSDQVRQISHNLMPGELVKFGLVTAINATLEHLPKTSLATQLYTFNMEERIHPTKEIHLFRIVQEAIQNVIKHAQASKLDISLNKHRKYLSLMVEDNGVGIDIDSLQAGIGLENIKSRVSQLKGTFNIDTNKGRGTAISIQIPI</sequence>
<gene>
    <name evidence="22" type="ORF">GTQ38_09780</name>
</gene>
<comment type="catalytic activity">
    <reaction evidence="1">
        <text>ATP + protein L-histidine = ADP + protein N-phospho-L-histidine.</text>
        <dbReference type="EC" id="2.7.13.3"/>
    </reaction>
</comment>
<dbReference type="InterPro" id="IPR005467">
    <property type="entry name" value="His_kinase_dom"/>
</dbReference>
<evidence type="ECO:0000259" key="21">
    <source>
        <dbReference type="PROSITE" id="PS50109"/>
    </source>
</evidence>
<evidence type="ECO:0000313" key="23">
    <source>
        <dbReference type="Proteomes" id="UP000475249"/>
    </source>
</evidence>
<evidence type="ECO:0000256" key="15">
    <source>
        <dbReference type="ARBA" id="ARBA00023012"/>
    </source>
</evidence>
<keyword evidence="12" id="KW-0418">Kinase</keyword>
<dbReference type="Gene3D" id="1.25.40.10">
    <property type="entry name" value="Tetratricopeptide repeat domain"/>
    <property type="match status" value="1"/>
</dbReference>
<feature type="repeat" description="TPR" evidence="19">
    <location>
        <begin position="163"/>
        <end position="196"/>
    </location>
</feature>
<evidence type="ECO:0000256" key="12">
    <source>
        <dbReference type="ARBA" id="ARBA00022777"/>
    </source>
</evidence>
<dbReference type="EC" id="2.7.13.3" evidence="4"/>
<evidence type="ECO:0000256" key="4">
    <source>
        <dbReference type="ARBA" id="ARBA00012438"/>
    </source>
</evidence>
<dbReference type="Proteomes" id="UP000475249">
    <property type="component" value="Unassembled WGS sequence"/>
</dbReference>
<evidence type="ECO:0000256" key="13">
    <source>
        <dbReference type="ARBA" id="ARBA00022840"/>
    </source>
</evidence>
<dbReference type="SUPFAM" id="SSF55874">
    <property type="entry name" value="ATPase domain of HSP90 chaperone/DNA topoisomerase II/histidine kinase"/>
    <property type="match status" value="1"/>
</dbReference>
<evidence type="ECO:0000256" key="8">
    <source>
        <dbReference type="ARBA" id="ARBA00022553"/>
    </source>
</evidence>
<dbReference type="InterPro" id="IPR011712">
    <property type="entry name" value="Sig_transdc_His_kin_sub3_dim/P"/>
</dbReference>
<dbReference type="InterPro" id="IPR004358">
    <property type="entry name" value="Sig_transdc_His_kin-like_C"/>
</dbReference>
<evidence type="ECO:0000256" key="17">
    <source>
        <dbReference type="ARBA" id="ARBA00024827"/>
    </source>
</evidence>
<dbReference type="SMART" id="SM00387">
    <property type="entry name" value="HATPase_c"/>
    <property type="match status" value="1"/>
</dbReference>
<dbReference type="GO" id="GO:0005524">
    <property type="term" value="F:ATP binding"/>
    <property type="evidence" value="ECO:0007669"/>
    <property type="project" value="UniProtKB-KW"/>
</dbReference>
<feature type="repeat" description="TPR" evidence="19">
    <location>
        <begin position="283"/>
        <end position="316"/>
    </location>
</feature>
<dbReference type="PANTHER" id="PTHR24421">
    <property type="entry name" value="NITRATE/NITRITE SENSOR PROTEIN NARX-RELATED"/>
    <property type="match status" value="1"/>
</dbReference>
<protein>
    <recommendedName>
        <fullName evidence="5">Oxygen sensor histidine kinase NreB</fullName>
        <ecNumber evidence="4">2.7.13.3</ecNumber>
    </recommendedName>
    <alternativeName>
        <fullName evidence="18">Nitrogen regulation protein B</fullName>
    </alternativeName>
</protein>
<evidence type="ECO:0000256" key="6">
    <source>
        <dbReference type="ARBA" id="ARBA00022485"/>
    </source>
</evidence>
<dbReference type="GO" id="GO:0000155">
    <property type="term" value="F:phosphorelay sensor kinase activity"/>
    <property type="evidence" value="ECO:0007669"/>
    <property type="project" value="InterPro"/>
</dbReference>
<organism evidence="22 23">
    <name type="scientific">Poritiphilus flavus</name>
    <dbReference type="NCBI Taxonomy" id="2697053"/>
    <lineage>
        <taxon>Bacteria</taxon>
        <taxon>Pseudomonadati</taxon>
        <taxon>Bacteroidota</taxon>
        <taxon>Flavobacteriia</taxon>
        <taxon>Flavobacteriales</taxon>
        <taxon>Flavobacteriaceae</taxon>
        <taxon>Poritiphilus</taxon>
    </lineage>
</organism>
<evidence type="ECO:0000256" key="1">
    <source>
        <dbReference type="ARBA" id="ARBA00000085"/>
    </source>
</evidence>